<dbReference type="AlphaFoldDB" id="V9I7I6"/>
<dbReference type="EMBL" id="JR036291">
    <property type="protein sequence ID" value="AEY57053.1"/>
    <property type="molecule type" value="mRNA"/>
</dbReference>
<name>V9I7I6_APICE</name>
<protein>
    <submittedName>
        <fullName evidence="1">Uncharacterized protein</fullName>
    </submittedName>
</protein>
<gene>
    <name evidence="1" type="ORF">ACCB00118.2</name>
</gene>
<organism evidence="1">
    <name type="scientific">Apis cerana</name>
    <name type="common">Indian honeybee</name>
    <dbReference type="NCBI Taxonomy" id="7461"/>
    <lineage>
        <taxon>Eukaryota</taxon>
        <taxon>Metazoa</taxon>
        <taxon>Ecdysozoa</taxon>
        <taxon>Arthropoda</taxon>
        <taxon>Hexapoda</taxon>
        <taxon>Insecta</taxon>
        <taxon>Pterygota</taxon>
        <taxon>Neoptera</taxon>
        <taxon>Endopterygota</taxon>
        <taxon>Hymenoptera</taxon>
        <taxon>Apocrita</taxon>
        <taxon>Aculeata</taxon>
        <taxon>Apoidea</taxon>
        <taxon>Anthophila</taxon>
        <taxon>Apidae</taxon>
        <taxon>Apis</taxon>
    </lineage>
</organism>
<proteinExistence type="evidence at transcript level"/>
<evidence type="ECO:0000313" key="1">
    <source>
        <dbReference type="EMBL" id="AEY57053.1"/>
    </source>
</evidence>
<reference evidence="1" key="1">
    <citation type="submission" date="2011-11" db="EMBL/GenBank/DDBJ databases">
        <title>Decoding the brain transcriptome of the Eastern honeybee (Apis cerana) based on pyrosequencing.</title>
        <authorList>
            <person name="Sun L."/>
            <person name="Zheng H."/>
            <person name="Wang Y."/>
            <person name="Xie X."/>
            <person name="Zhu Y."/>
            <person name="Gu W."/>
            <person name="Wang S."/>
        </authorList>
    </citation>
    <scope>NUCLEOTIDE SEQUENCE</scope>
    <source>
        <tissue evidence="1">Brain</tissue>
    </source>
</reference>
<sequence length="298" mass="33305">MKIKLSKRGDASIVHSEVLEEIKDKMDTSQHVTKSSESPHIDVTQEVVEKLIEIHETSSKIESPLGMKIKLSKFGDVSSAEKQEQWEESKLLQEIPKRTESPLVMKIKLSKSGDASIVHSEILDEIKDKMEISQDAIKSLDSPHNEISQEIIEKSKEMHETLPKVGSPLGMKIKLSKFGDASIISSEKQDQLEEIKVPQEIPKRTESPFGMKIKLSKSGGASIVHSEMPEENKDKKEIFSNVTKSLEPLHIDISQEAIEKTFGTRHESLAKIESPLGMKIKLSKYGDASIVSSENKNI</sequence>
<accession>V9I7I6</accession>